<dbReference type="CDD" id="cd01948">
    <property type="entry name" value="EAL"/>
    <property type="match status" value="1"/>
</dbReference>
<dbReference type="SUPFAM" id="SSF141868">
    <property type="entry name" value="EAL domain-like"/>
    <property type="match status" value="1"/>
</dbReference>
<accession>A0A158GNE0</accession>
<dbReference type="STRING" id="326474.AWB65_02290"/>
<sequence length="285" mass="30501">MTPTRCDEPPARCAPDEAAARAALCQRVLAGLRAGEFRMAYQGIYSVESGDLARLEALVRWQHPQYGLLLPGAFADTFDDPDVAAELTAFVIDTVCRELAQWQHDGGAVRPVAINVPPSVAATPGFAQRLQDVCRVHGIEPRCLEIELSEGQDLARFPDLPKVVKLLRKHGVGVAMDDFGTGYACLAALCPTGFSTVKVAKELLSAVPACPNACAVVSAVVALMTQLCMTVVVEGVETAAQAQWLAQWPQLLAQGFFLARPSFGIESVPGARTLALDHAHRMRAA</sequence>
<evidence type="ECO:0000313" key="2">
    <source>
        <dbReference type="EMBL" id="SAL33634.1"/>
    </source>
</evidence>
<dbReference type="AlphaFoldDB" id="A0A158GNE0"/>
<dbReference type="PANTHER" id="PTHR33121:SF70">
    <property type="entry name" value="SIGNALING PROTEIN YKOW"/>
    <property type="match status" value="1"/>
</dbReference>
<evidence type="ECO:0000259" key="1">
    <source>
        <dbReference type="PROSITE" id="PS50883"/>
    </source>
</evidence>
<dbReference type="GO" id="GO:0071111">
    <property type="term" value="F:cyclic-guanylate-specific phosphodiesterase activity"/>
    <property type="evidence" value="ECO:0007669"/>
    <property type="project" value="InterPro"/>
</dbReference>
<proteinExistence type="predicted"/>
<gene>
    <name evidence="2" type="ORF">AWB65_02290</name>
</gene>
<reference evidence="2" key="1">
    <citation type="submission" date="2016-01" db="EMBL/GenBank/DDBJ databases">
        <authorList>
            <person name="Peeters C."/>
        </authorList>
    </citation>
    <scope>NUCLEOTIDE SEQUENCE [LARGE SCALE GENOMIC DNA]</scope>
    <source>
        <strain evidence="2">LMG 22934</strain>
    </source>
</reference>
<feature type="domain" description="EAL" evidence="1">
    <location>
        <begin position="21"/>
        <end position="275"/>
    </location>
</feature>
<dbReference type="EMBL" id="FCNW02000008">
    <property type="protein sequence ID" value="SAL33634.1"/>
    <property type="molecule type" value="Genomic_DNA"/>
</dbReference>
<dbReference type="Gene3D" id="3.20.20.450">
    <property type="entry name" value="EAL domain"/>
    <property type="match status" value="1"/>
</dbReference>
<keyword evidence="3" id="KW-1185">Reference proteome</keyword>
<comment type="caution">
    <text evidence="2">The sequence shown here is derived from an EMBL/GenBank/DDBJ whole genome shotgun (WGS) entry which is preliminary data.</text>
</comment>
<dbReference type="InterPro" id="IPR001633">
    <property type="entry name" value="EAL_dom"/>
</dbReference>
<dbReference type="OrthoDB" id="9813903at2"/>
<protein>
    <submittedName>
        <fullName evidence="2">EAL/GGDEF domain-containing protein</fullName>
    </submittedName>
</protein>
<evidence type="ECO:0000313" key="3">
    <source>
        <dbReference type="Proteomes" id="UP000054977"/>
    </source>
</evidence>
<dbReference type="Pfam" id="PF00563">
    <property type="entry name" value="EAL"/>
    <property type="match status" value="1"/>
</dbReference>
<dbReference type="SMART" id="SM00052">
    <property type="entry name" value="EAL"/>
    <property type="match status" value="1"/>
</dbReference>
<dbReference type="Proteomes" id="UP000054977">
    <property type="component" value="Unassembled WGS sequence"/>
</dbReference>
<organism evidence="2 3">
    <name type="scientific">Caballeronia humi</name>
    <dbReference type="NCBI Taxonomy" id="326474"/>
    <lineage>
        <taxon>Bacteria</taxon>
        <taxon>Pseudomonadati</taxon>
        <taxon>Pseudomonadota</taxon>
        <taxon>Betaproteobacteria</taxon>
        <taxon>Burkholderiales</taxon>
        <taxon>Burkholderiaceae</taxon>
        <taxon>Caballeronia</taxon>
    </lineage>
</organism>
<dbReference type="InterPro" id="IPR035919">
    <property type="entry name" value="EAL_sf"/>
</dbReference>
<dbReference type="InterPro" id="IPR050706">
    <property type="entry name" value="Cyclic-di-GMP_PDE-like"/>
</dbReference>
<name>A0A158GNE0_9BURK</name>
<dbReference type="PROSITE" id="PS50883">
    <property type="entry name" value="EAL"/>
    <property type="match status" value="1"/>
</dbReference>
<dbReference type="PANTHER" id="PTHR33121">
    <property type="entry name" value="CYCLIC DI-GMP PHOSPHODIESTERASE PDEF"/>
    <property type="match status" value="1"/>
</dbReference>
<dbReference type="RefSeq" id="WP_087667288.1">
    <property type="nucleotide sequence ID" value="NZ_FCNW02000008.1"/>
</dbReference>